<organism evidence="3 4">
    <name type="scientific">Histidinibacterium aquaticum</name>
    <dbReference type="NCBI Taxonomy" id="2613962"/>
    <lineage>
        <taxon>Bacteria</taxon>
        <taxon>Pseudomonadati</taxon>
        <taxon>Pseudomonadota</taxon>
        <taxon>Alphaproteobacteria</taxon>
        <taxon>Rhodobacterales</taxon>
        <taxon>Paracoccaceae</taxon>
        <taxon>Histidinibacterium</taxon>
    </lineage>
</organism>
<dbReference type="EC" id="3.1.-.-" evidence="3"/>
<feature type="compositionally biased region" description="Basic residues" evidence="1">
    <location>
        <begin position="217"/>
        <end position="234"/>
    </location>
</feature>
<dbReference type="PANTHER" id="PTHR39323:SF1">
    <property type="entry name" value="BLR1149 PROTEIN"/>
    <property type="match status" value="1"/>
</dbReference>
<dbReference type="Gene3D" id="3.60.21.10">
    <property type="match status" value="1"/>
</dbReference>
<keyword evidence="3" id="KW-0255">Endonuclease</keyword>
<dbReference type="EMBL" id="VYQE01000001">
    <property type="protein sequence ID" value="KAA9010275.1"/>
    <property type="molecule type" value="Genomic_DNA"/>
</dbReference>
<dbReference type="GO" id="GO:0004519">
    <property type="term" value="F:endonuclease activity"/>
    <property type="evidence" value="ECO:0007669"/>
    <property type="project" value="UniProtKB-KW"/>
</dbReference>
<keyword evidence="3" id="KW-0378">Hydrolase</keyword>
<dbReference type="PANTHER" id="PTHR39323">
    <property type="entry name" value="BLR1149 PROTEIN"/>
    <property type="match status" value="1"/>
</dbReference>
<sequence length="234" mass="25223">MNTLPVTFAGETLHLTGSGALHWPARALLCVSDLHLAKSDRIARREGRMLPPYETRATLTRLADVLEATGATHVVCLGDSFDDLDGQAALDREDAETLAALQAGRDWTWIEGNHDPGPVTLGGTHRAELSLGPLTFRHIAEPGATGEISGHYHPKCRVRGPARPAFLMDRERMILPAFGAYTGGLDCSAKPLQELLTDPAVAILTGPRPVPAPLPRTGRRQHLPPQGRPRRIGA</sequence>
<dbReference type="InterPro" id="IPR004843">
    <property type="entry name" value="Calcineurin-like_PHP"/>
</dbReference>
<keyword evidence="3" id="KW-0540">Nuclease</keyword>
<dbReference type="GO" id="GO:0016787">
    <property type="term" value="F:hydrolase activity"/>
    <property type="evidence" value="ECO:0007669"/>
    <property type="project" value="UniProtKB-KW"/>
</dbReference>
<protein>
    <submittedName>
        <fullName evidence="3">Ligase-associated DNA damage response endonuclease PdeM</fullName>
        <ecNumber evidence="3">3.1.-.-</ecNumber>
    </submittedName>
</protein>
<gene>
    <name evidence="3" type="primary">pdeM</name>
    <name evidence="3" type="ORF">F3S47_03225</name>
</gene>
<name>A0A5J5GQC7_9RHOB</name>
<dbReference type="InterPro" id="IPR024173">
    <property type="entry name" value="Pesterase_MJ0037-like"/>
</dbReference>
<dbReference type="Proteomes" id="UP000326554">
    <property type="component" value="Unassembled WGS sequence"/>
</dbReference>
<keyword evidence="3" id="KW-0436">Ligase</keyword>
<accession>A0A5J5GQC7</accession>
<evidence type="ECO:0000256" key="1">
    <source>
        <dbReference type="SAM" id="MobiDB-lite"/>
    </source>
</evidence>
<evidence type="ECO:0000313" key="4">
    <source>
        <dbReference type="Proteomes" id="UP000326554"/>
    </source>
</evidence>
<dbReference type="NCBIfam" id="TIGR04123">
    <property type="entry name" value="P_estr_lig_assc"/>
    <property type="match status" value="1"/>
</dbReference>
<dbReference type="RefSeq" id="WP_150443761.1">
    <property type="nucleotide sequence ID" value="NZ_VYQE01000001.1"/>
</dbReference>
<comment type="caution">
    <text evidence="3">The sequence shown here is derived from an EMBL/GenBank/DDBJ whole genome shotgun (WGS) entry which is preliminary data.</text>
</comment>
<evidence type="ECO:0000259" key="2">
    <source>
        <dbReference type="Pfam" id="PF00149"/>
    </source>
</evidence>
<dbReference type="InterPro" id="IPR026336">
    <property type="entry name" value="PdeM-like"/>
</dbReference>
<dbReference type="Pfam" id="PF00149">
    <property type="entry name" value="Metallophos"/>
    <property type="match status" value="1"/>
</dbReference>
<dbReference type="InterPro" id="IPR029052">
    <property type="entry name" value="Metallo-depent_PP-like"/>
</dbReference>
<dbReference type="SUPFAM" id="SSF56300">
    <property type="entry name" value="Metallo-dependent phosphatases"/>
    <property type="match status" value="1"/>
</dbReference>
<dbReference type="PIRSF" id="PIRSF000887">
    <property type="entry name" value="Pesterase_MJ0037"/>
    <property type="match status" value="1"/>
</dbReference>
<reference evidence="3 4" key="1">
    <citation type="submission" date="2019-09" db="EMBL/GenBank/DDBJ databases">
        <authorList>
            <person name="Park J.-S."/>
            <person name="Choi H.-J."/>
        </authorList>
    </citation>
    <scope>NUCLEOTIDE SEQUENCE [LARGE SCALE GENOMIC DNA]</scope>
    <source>
        <strain evidence="3 4">176SS1-4</strain>
    </source>
</reference>
<feature type="region of interest" description="Disordered" evidence="1">
    <location>
        <begin position="206"/>
        <end position="234"/>
    </location>
</feature>
<dbReference type="AlphaFoldDB" id="A0A5J5GQC7"/>
<dbReference type="GO" id="GO:0016874">
    <property type="term" value="F:ligase activity"/>
    <property type="evidence" value="ECO:0007669"/>
    <property type="project" value="UniProtKB-KW"/>
</dbReference>
<feature type="domain" description="Calcineurin-like phosphoesterase" evidence="2">
    <location>
        <begin position="29"/>
        <end position="124"/>
    </location>
</feature>
<evidence type="ECO:0000313" key="3">
    <source>
        <dbReference type="EMBL" id="KAA9010275.1"/>
    </source>
</evidence>
<proteinExistence type="predicted"/>
<keyword evidence="4" id="KW-1185">Reference proteome</keyword>